<dbReference type="GO" id="GO:0004190">
    <property type="term" value="F:aspartic-type endopeptidase activity"/>
    <property type="evidence" value="ECO:0007669"/>
    <property type="project" value="UniProtKB-UniRule"/>
</dbReference>
<accession>A0A846QID4</accession>
<evidence type="ECO:0000313" key="12">
    <source>
        <dbReference type="EMBL" id="NJB66860.1"/>
    </source>
</evidence>
<sequence>MRARYTTALGIAGFVLALDQVTKARVAASIPLWEGFPVVPGFFNMVHVLNRGAAFGFLNRTDIEWQTTFFIVTALAAVGLILYLLRGSHCADRLSVCGLGLVLGGALGNLVDRIRIGAVIDFLDFHVGAWHWPAFNVADIAICLGVCALTLTLLKTGNSGETNE</sequence>
<dbReference type="InterPro" id="IPR001872">
    <property type="entry name" value="Peptidase_A8"/>
</dbReference>
<dbReference type="PROSITE" id="PS00855">
    <property type="entry name" value="SPASE_II"/>
    <property type="match status" value="1"/>
</dbReference>
<evidence type="ECO:0000256" key="7">
    <source>
        <dbReference type="ARBA" id="ARBA00022989"/>
    </source>
</evidence>
<name>A0A846QID4_9BACT</name>
<evidence type="ECO:0000256" key="3">
    <source>
        <dbReference type="ARBA" id="ARBA00022670"/>
    </source>
</evidence>
<keyword evidence="2 9" id="KW-1003">Cell membrane</keyword>
<comment type="similarity">
    <text evidence="1 9 11">Belongs to the peptidase A8 family.</text>
</comment>
<keyword evidence="3 9" id="KW-0645">Protease</keyword>
<comment type="subcellular location">
    <subcellularLocation>
        <location evidence="9">Cell membrane</location>
        <topology evidence="9">Multi-pass membrane protein</topology>
    </subcellularLocation>
</comment>
<dbReference type="PANTHER" id="PTHR33695:SF1">
    <property type="entry name" value="LIPOPROTEIN SIGNAL PEPTIDASE"/>
    <property type="match status" value="1"/>
</dbReference>
<feature type="transmembrane region" description="Helical" evidence="9">
    <location>
        <begin position="65"/>
        <end position="85"/>
    </location>
</feature>
<reference evidence="12 13" key="1">
    <citation type="submission" date="2020-03" db="EMBL/GenBank/DDBJ databases">
        <title>Genomic Encyclopedia of Type Strains, Phase IV (KMG-IV): sequencing the most valuable type-strain genomes for metagenomic binning, comparative biology and taxonomic classification.</title>
        <authorList>
            <person name="Goeker M."/>
        </authorList>
    </citation>
    <scope>NUCLEOTIDE SEQUENCE [LARGE SCALE GENOMIC DNA]</scope>
    <source>
        <strain evidence="12 13">DSM 24233</strain>
    </source>
</reference>
<dbReference type="EC" id="3.4.23.36" evidence="9"/>
<comment type="caution">
    <text evidence="12">The sequence shown here is derived from an EMBL/GenBank/DDBJ whole genome shotgun (WGS) entry which is preliminary data.</text>
</comment>
<dbReference type="RefSeq" id="WP_167939957.1">
    <property type="nucleotide sequence ID" value="NZ_JAATJA010000001.1"/>
</dbReference>
<dbReference type="Proteomes" id="UP000580856">
    <property type="component" value="Unassembled WGS sequence"/>
</dbReference>
<comment type="pathway">
    <text evidence="9">Protein modification; lipoprotein biosynthesis (signal peptide cleavage).</text>
</comment>
<proteinExistence type="inferred from homology"/>
<dbReference type="GO" id="GO:0006508">
    <property type="term" value="P:proteolysis"/>
    <property type="evidence" value="ECO:0007669"/>
    <property type="project" value="UniProtKB-KW"/>
</dbReference>
<evidence type="ECO:0000313" key="13">
    <source>
        <dbReference type="Proteomes" id="UP000580856"/>
    </source>
</evidence>
<dbReference type="UniPathway" id="UPA00665"/>
<evidence type="ECO:0000256" key="1">
    <source>
        <dbReference type="ARBA" id="ARBA00006139"/>
    </source>
</evidence>
<keyword evidence="7 9" id="KW-1133">Transmembrane helix</keyword>
<evidence type="ECO:0000256" key="6">
    <source>
        <dbReference type="ARBA" id="ARBA00022801"/>
    </source>
</evidence>
<dbReference type="EMBL" id="JAATJA010000001">
    <property type="protein sequence ID" value="NJB66860.1"/>
    <property type="molecule type" value="Genomic_DNA"/>
</dbReference>
<organism evidence="12 13">
    <name type="scientific">Desulfobaculum xiamenense</name>
    <dbReference type="NCBI Taxonomy" id="995050"/>
    <lineage>
        <taxon>Bacteria</taxon>
        <taxon>Pseudomonadati</taxon>
        <taxon>Thermodesulfobacteriota</taxon>
        <taxon>Desulfovibrionia</taxon>
        <taxon>Desulfovibrionales</taxon>
        <taxon>Desulfovibrionaceae</taxon>
        <taxon>Desulfobaculum</taxon>
    </lineage>
</organism>
<evidence type="ECO:0000256" key="11">
    <source>
        <dbReference type="RuleBase" id="RU004181"/>
    </source>
</evidence>
<feature type="active site" evidence="9">
    <location>
        <position position="139"/>
    </location>
</feature>
<dbReference type="PRINTS" id="PR00781">
    <property type="entry name" value="LIPOSIGPTASE"/>
</dbReference>
<comment type="catalytic activity">
    <reaction evidence="9 10">
        <text>Release of signal peptides from bacterial membrane prolipoproteins. Hydrolyzes -Xaa-Yaa-Zaa-|-(S,diacylglyceryl)Cys-, in which Xaa is hydrophobic (preferably Leu), and Yaa (Ala or Ser) and Zaa (Gly or Ala) have small, neutral side chains.</text>
        <dbReference type="EC" id="3.4.23.36"/>
    </reaction>
</comment>
<keyword evidence="13" id="KW-1185">Reference proteome</keyword>
<evidence type="ECO:0000256" key="4">
    <source>
        <dbReference type="ARBA" id="ARBA00022692"/>
    </source>
</evidence>
<dbReference type="GO" id="GO:0005886">
    <property type="term" value="C:plasma membrane"/>
    <property type="evidence" value="ECO:0007669"/>
    <property type="project" value="UniProtKB-SubCell"/>
</dbReference>
<evidence type="ECO:0000256" key="10">
    <source>
        <dbReference type="RuleBase" id="RU000594"/>
    </source>
</evidence>
<keyword evidence="4 9" id="KW-0812">Transmembrane</keyword>
<evidence type="ECO:0000256" key="5">
    <source>
        <dbReference type="ARBA" id="ARBA00022750"/>
    </source>
</evidence>
<dbReference type="Pfam" id="PF01252">
    <property type="entry name" value="Peptidase_A8"/>
    <property type="match status" value="1"/>
</dbReference>
<dbReference type="NCBIfam" id="TIGR00077">
    <property type="entry name" value="lspA"/>
    <property type="match status" value="1"/>
</dbReference>
<keyword evidence="5 9" id="KW-0064">Aspartyl protease</keyword>
<gene>
    <name evidence="9" type="primary">lspA</name>
    <name evidence="12" type="ORF">GGQ74_000500</name>
</gene>
<evidence type="ECO:0000256" key="2">
    <source>
        <dbReference type="ARBA" id="ARBA00022475"/>
    </source>
</evidence>
<feature type="transmembrane region" description="Helical" evidence="9">
    <location>
        <begin position="131"/>
        <end position="154"/>
    </location>
</feature>
<evidence type="ECO:0000256" key="9">
    <source>
        <dbReference type="HAMAP-Rule" id="MF_00161"/>
    </source>
</evidence>
<dbReference type="HAMAP" id="MF_00161">
    <property type="entry name" value="LspA"/>
    <property type="match status" value="1"/>
</dbReference>
<feature type="transmembrane region" description="Helical" evidence="9">
    <location>
        <begin position="94"/>
        <end position="111"/>
    </location>
</feature>
<evidence type="ECO:0000256" key="8">
    <source>
        <dbReference type="ARBA" id="ARBA00023136"/>
    </source>
</evidence>
<comment type="function">
    <text evidence="9 10">This protein specifically catalyzes the removal of signal peptides from prolipoproteins.</text>
</comment>
<feature type="active site" evidence="9">
    <location>
        <position position="121"/>
    </location>
</feature>
<keyword evidence="8 9" id="KW-0472">Membrane</keyword>
<dbReference type="PANTHER" id="PTHR33695">
    <property type="entry name" value="LIPOPROTEIN SIGNAL PEPTIDASE"/>
    <property type="match status" value="1"/>
</dbReference>
<protein>
    <recommendedName>
        <fullName evidence="9">Lipoprotein signal peptidase</fullName>
        <ecNumber evidence="9">3.4.23.36</ecNumber>
    </recommendedName>
    <alternativeName>
        <fullName evidence="9">Prolipoprotein signal peptidase</fullName>
    </alternativeName>
    <alternativeName>
        <fullName evidence="9">Signal peptidase II</fullName>
        <shortName evidence="9">SPase II</shortName>
    </alternativeName>
</protein>
<keyword evidence="6 9" id="KW-0378">Hydrolase</keyword>
<dbReference type="AlphaFoldDB" id="A0A846QID4"/>
<comment type="caution">
    <text evidence="9">Lacks conserved residue(s) required for the propagation of feature annotation.</text>
</comment>